<dbReference type="PANTHER" id="PTHR14136:SF17">
    <property type="entry name" value="BTB_POZ DOMAIN-CONTAINING PROTEIN KCTD9"/>
    <property type="match status" value="1"/>
</dbReference>
<dbReference type="Pfam" id="PF00805">
    <property type="entry name" value="Pentapeptide"/>
    <property type="match status" value="1"/>
</dbReference>
<dbReference type="Proteomes" id="UP001156441">
    <property type="component" value="Unassembled WGS sequence"/>
</dbReference>
<accession>A0ABT2JIZ8</accession>
<organism evidence="2 3">
    <name type="scientific">Actinophytocola gossypii</name>
    <dbReference type="NCBI Taxonomy" id="2812003"/>
    <lineage>
        <taxon>Bacteria</taxon>
        <taxon>Bacillati</taxon>
        <taxon>Actinomycetota</taxon>
        <taxon>Actinomycetes</taxon>
        <taxon>Pseudonocardiales</taxon>
        <taxon>Pseudonocardiaceae</taxon>
    </lineage>
</organism>
<proteinExistence type="predicted"/>
<protein>
    <submittedName>
        <fullName evidence="2">Pentapeptide repeat-containing protein</fullName>
    </submittedName>
</protein>
<reference evidence="2 3" key="1">
    <citation type="submission" date="2021-02" db="EMBL/GenBank/DDBJ databases">
        <title>Actinophytocola xerophila sp. nov., isolated from soil of cotton cropping field.</title>
        <authorList>
            <person name="Huang R."/>
            <person name="Chen X."/>
            <person name="Ge X."/>
            <person name="Liu W."/>
        </authorList>
    </citation>
    <scope>NUCLEOTIDE SEQUENCE [LARGE SCALE GENOMIC DNA]</scope>
    <source>
        <strain evidence="2 3">S1-96</strain>
    </source>
</reference>
<dbReference type="InterPro" id="IPR001646">
    <property type="entry name" value="5peptide_repeat"/>
</dbReference>
<dbReference type="InterPro" id="IPR051082">
    <property type="entry name" value="Pentapeptide-BTB/POZ_domain"/>
</dbReference>
<evidence type="ECO:0000256" key="1">
    <source>
        <dbReference type="SAM" id="SignalP"/>
    </source>
</evidence>
<keyword evidence="3" id="KW-1185">Reference proteome</keyword>
<dbReference type="Gene3D" id="2.160.20.80">
    <property type="entry name" value="E3 ubiquitin-protein ligase SopA"/>
    <property type="match status" value="1"/>
</dbReference>
<dbReference type="RefSeq" id="WP_260195769.1">
    <property type="nucleotide sequence ID" value="NZ_JAFFZE010000029.1"/>
</dbReference>
<evidence type="ECO:0000313" key="2">
    <source>
        <dbReference type="EMBL" id="MCT2587858.1"/>
    </source>
</evidence>
<name>A0ABT2JIZ8_9PSEU</name>
<feature type="chain" id="PRO_5046270748" evidence="1">
    <location>
        <begin position="23"/>
        <end position="269"/>
    </location>
</feature>
<comment type="caution">
    <text evidence="2">The sequence shown here is derived from an EMBL/GenBank/DDBJ whole genome shotgun (WGS) entry which is preliminary data.</text>
</comment>
<keyword evidence="1" id="KW-0732">Signal</keyword>
<gene>
    <name evidence="2" type="ORF">JT362_32560</name>
</gene>
<dbReference type="EMBL" id="JAFFZE010000029">
    <property type="protein sequence ID" value="MCT2587858.1"/>
    <property type="molecule type" value="Genomic_DNA"/>
</dbReference>
<evidence type="ECO:0000313" key="3">
    <source>
        <dbReference type="Proteomes" id="UP001156441"/>
    </source>
</evidence>
<sequence length="269" mass="28543">MRELRADCGSCVGLCCVAPAFAASADFAVDKPAGTPCANLLADHRCGIHDSLRDKGFRGCAVFDCFGAGQRVTRETFDGRDWRTEPAVARPMFAAFPVVRDLHELLWYLAEALDRAPAALRADLRAAYAETDRLAGQDPDALAAVDVHAHRGRVNALLTRASEAVRGRRGPHHRGADLAGRDLAGADLRRANLRGAVLIGADLTRADLRLADVTGADLRGATVCGADLSTALFLTQFQANATRGDTATLLPAAVDRPAHWAARAGSRLG</sequence>
<dbReference type="PANTHER" id="PTHR14136">
    <property type="entry name" value="BTB_POZ DOMAIN-CONTAINING PROTEIN KCTD9"/>
    <property type="match status" value="1"/>
</dbReference>
<dbReference type="SUPFAM" id="SSF141571">
    <property type="entry name" value="Pentapeptide repeat-like"/>
    <property type="match status" value="1"/>
</dbReference>
<feature type="signal peptide" evidence="1">
    <location>
        <begin position="1"/>
        <end position="22"/>
    </location>
</feature>